<dbReference type="STRING" id="50718.SU60_20350"/>
<gene>
    <name evidence="1" type="ORF">SU60_20350</name>
</gene>
<proteinExistence type="predicted"/>
<keyword evidence="2" id="KW-1185">Reference proteome</keyword>
<evidence type="ECO:0000313" key="2">
    <source>
        <dbReference type="Proteomes" id="UP000031977"/>
    </source>
</evidence>
<evidence type="ECO:0000313" key="1">
    <source>
        <dbReference type="EMBL" id="KIN09263.1"/>
    </source>
</evidence>
<dbReference type="EMBL" id="JXOK01000087">
    <property type="protein sequence ID" value="KIN09263.1"/>
    <property type="molecule type" value="Genomic_DNA"/>
</dbReference>
<comment type="caution">
    <text evidence="1">The sequence shown here is derived from an EMBL/GenBank/DDBJ whole genome shotgun (WGS) entry which is preliminary data.</text>
</comment>
<organism evidence="1 2">
    <name type="scientific">Vibrio mytili</name>
    <dbReference type="NCBI Taxonomy" id="50718"/>
    <lineage>
        <taxon>Bacteria</taxon>
        <taxon>Pseudomonadati</taxon>
        <taxon>Pseudomonadota</taxon>
        <taxon>Gammaproteobacteria</taxon>
        <taxon>Vibrionales</taxon>
        <taxon>Vibrionaceae</taxon>
        <taxon>Vibrio</taxon>
    </lineage>
</organism>
<accession>A0A0C3E4H7</accession>
<dbReference type="RefSeq" id="WP_041157128.1">
    <property type="nucleotide sequence ID" value="NZ_CBCRVP010000042.1"/>
</dbReference>
<dbReference type="InterPro" id="IPR059220">
    <property type="entry name" value="AbiEi"/>
</dbReference>
<dbReference type="AlphaFoldDB" id="A0A0C3E4H7"/>
<name>A0A0C3E4H7_9VIBR</name>
<dbReference type="NCBIfam" id="NF047376">
    <property type="entry name" value="TAA_AbiEi"/>
    <property type="match status" value="1"/>
</dbReference>
<reference evidence="1 2" key="1">
    <citation type="submission" date="2015-01" db="EMBL/GenBank/DDBJ databases">
        <title>Draft genome of Vibrio mytili type strain CAIM 528.</title>
        <authorList>
            <person name="Gonzalez-Castillo A."/>
            <person name="Gomez-Gil B."/>
            <person name="Enciso-Ibarra J."/>
        </authorList>
    </citation>
    <scope>NUCLEOTIDE SEQUENCE [LARGE SCALE GENOMIC DNA]</scope>
    <source>
        <strain evidence="1 2">CAIM 528</strain>
    </source>
</reference>
<sequence>MIIEVKIETALERLHKFDKQGIHVYRKSDLRRLFFDDSLTAFQQSLPRLVKAGVIERACNGVYVFSYSRHRSGYTIEYIAKCLRRGEYNYISLESALSEYSVISQVMTDRITIMTTGRKGEFRTSYGVIEFTHTKRDDIDIIINTISSDRPLRIAKKEAAIRDLKRVGRNTHLIVTDHD</sequence>
<protein>
    <submittedName>
        <fullName evidence="1">Uncharacterized protein</fullName>
    </submittedName>
</protein>
<dbReference type="OrthoDB" id="3235173at2"/>
<dbReference type="Proteomes" id="UP000031977">
    <property type="component" value="Unassembled WGS sequence"/>
</dbReference>